<gene>
    <name evidence="1" type="primary">Necator_chrI.g2929</name>
    <name evidence="1" type="ORF">RB195_006800</name>
</gene>
<evidence type="ECO:0008006" key="3">
    <source>
        <dbReference type="Google" id="ProtNLM"/>
    </source>
</evidence>
<evidence type="ECO:0000313" key="1">
    <source>
        <dbReference type="EMBL" id="KAK6729972.1"/>
    </source>
</evidence>
<sequence length="81" mass="9216">MADVLSEAGHDVTVVMPEMDEEQLERTGTKITKRIIRTPGDPRSSQARGTFSRCLNLVPGKKRFDLAVRADRAKVWRGEWF</sequence>
<name>A0ABR1BX96_NECAM</name>
<comment type="caution">
    <text evidence="1">The sequence shown here is derived from an EMBL/GenBank/DDBJ whole genome shotgun (WGS) entry which is preliminary data.</text>
</comment>
<proteinExistence type="predicted"/>
<keyword evidence="2" id="KW-1185">Reference proteome</keyword>
<reference evidence="1 2" key="1">
    <citation type="submission" date="2023-08" db="EMBL/GenBank/DDBJ databases">
        <title>A Necator americanus chromosomal reference genome.</title>
        <authorList>
            <person name="Ilik V."/>
            <person name="Petrzelkova K.J."/>
            <person name="Pardy F."/>
            <person name="Fuh T."/>
            <person name="Niatou-Singa F.S."/>
            <person name="Gouil Q."/>
            <person name="Baker L."/>
            <person name="Ritchie M.E."/>
            <person name="Jex A.R."/>
            <person name="Gazzola D."/>
            <person name="Li H."/>
            <person name="Toshio Fujiwara R."/>
            <person name="Zhan B."/>
            <person name="Aroian R.V."/>
            <person name="Pafco B."/>
            <person name="Schwarz E.M."/>
        </authorList>
    </citation>
    <scope>NUCLEOTIDE SEQUENCE [LARGE SCALE GENOMIC DNA]</scope>
    <source>
        <strain evidence="1 2">Aroian</strain>
        <tissue evidence="1">Whole animal</tissue>
    </source>
</reference>
<protein>
    <recommendedName>
        <fullName evidence="3">Glucuronosyltransferase</fullName>
    </recommendedName>
</protein>
<dbReference type="Proteomes" id="UP001303046">
    <property type="component" value="Unassembled WGS sequence"/>
</dbReference>
<accession>A0ABR1BX96</accession>
<evidence type="ECO:0000313" key="2">
    <source>
        <dbReference type="Proteomes" id="UP001303046"/>
    </source>
</evidence>
<dbReference type="EMBL" id="JAVFWL010000001">
    <property type="protein sequence ID" value="KAK6729972.1"/>
    <property type="molecule type" value="Genomic_DNA"/>
</dbReference>
<organism evidence="1 2">
    <name type="scientific">Necator americanus</name>
    <name type="common">Human hookworm</name>
    <dbReference type="NCBI Taxonomy" id="51031"/>
    <lineage>
        <taxon>Eukaryota</taxon>
        <taxon>Metazoa</taxon>
        <taxon>Ecdysozoa</taxon>
        <taxon>Nematoda</taxon>
        <taxon>Chromadorea</taxon>
        <taxon>Rhabditida</taxon>
        <taxon>Rhabditina</taxon>
        <taxon>Rhabditomorpha</taxon>
        <taxon>Strongyloidea</taxon>
        <taxon>Ancylostomatidae</taxon>
        <taxon>Bunostominae</taxon>
        <taxon>Necator</taxon>
    </lineage>
</organism>